<sequence>MVKKQRSTAGRHLLLLQSHRPVWFLTYGCVDDKKKVTSWVHVYWAAFSTSGKNRTTYNPLSQGIATVEKNEENCQQISNEYGASGARVTVVPSRDNRCKC</sequence>
<gene>
    <name evidence="1" type="ORF">T10_11622</name>
</gene>
<evidence type="ECO:0000313" key="2">
    <source>
        <dbReference type="Proteomes" id="UP000054843"/>
    </source>
</evidence>
<keyword evidence="2" id="KW-1185">Reference proteome</keyword>
<dbReference type="AlphaFoldDB" id="A0A0V1N277"/>
<dbReference type="Proteomes" id="UP000054843">
    <property type="component" value="Unassembled WGS sequence"/>
</dbReference>
<evidence type="ECO:0000313" key="1">
    <source>
        <dbReference type="EMBL" id="KRZ78081.1"/>
    </source>
</evidence>
<comment type="caution">
    <text evidence="1">The sequence shown here is derived from an EMBL/GenBank/DDBJ whole genome shotgun (WGS) entry which is preliminary data.</text>
</comment>
<accession>A0A0V1N277</accession>
<name>A0A0V1N277_9BILA</name>
<organism evidence="1 2">
    <name type="scientific">Trichinella papuae</name>
    <dbReference type="NCBI Taxonomy" id="268474"/>
    <lineage>
        <taxon>Eukaryota</taxon>
        <taxon>Metazoa</taxon>
        <taxon>Ecdysozoa</taxon>
        <taxon>Nematoda</taxon>
        <taxon>Enoplea</taxon>
        <taxon>Dorylaimia</taxon>
        <taxon>Trichinellida</taxon>
        <taxon>Trichinellidae</taxon>
        <taxon>Trichinella</taxon>
    </lineage>
</organism>
<reference evidence="1 2" key="1">
    <citation type="submission" date="2015-01" db="EMBL/GenBank/DDBJ databases">
        <title>Evolution of Trichinella species and genotypes.</title>
        <authorList>
            <person name="Korhonen P.K."/>
            <person name="Edoardo P."/>
            <person name="Giuseppe L.R."/>
            <person name="Gasser R.B."/>
        </authorList>
    </citation>
    <scope>NUCLEOTIDE SEQUENCE [LARGE SCALE GENOMIC DNA]</scope>
    <source>
        <strain evidence="1">ISS1980</strain>
    </source>
</reference>
<dbReference type="EMBL" id="JYDO01000014">
    <property type="protein sequence ID" value="KRZ78081.1"/>
    <property type="molecule type" value="Genomic_DNA"/>
</dbReference>
<protein>
    <submittedName>
        <fullName evidence="1">Uncharacterized protein</fullName>
    </submittedName>
</protein>
<proteinExistence type="predicted"/>